<accession>A0AAD7FXA1</accession>
<organism evidence="2 3">
    <name type="scientific">Mycena rosella</name>
    <name type="common">Pink bonnet</name>
    <name type="synonym">Agaricus rosellus</name>
    <dbReference type="NCBI Taxonomy" id="1033263"/>
    <lineage>
        <taxon>Eukaryota</taxon>
        <taxon>Fungi</taxon>
        <taxon>Dikarya</taxon>
        <taxon>Basidiomycota</taxon>
        <taxon>Agaricomycotina</taxon>
        <taxon>Agaricomycetes</taxon>
        <taxon>Agaricomycetidae</taxon>
        <taxon>Agaricales</taxon>
        <taxon>Marasmiineae</taxon>
        <taxon>Mycenaceae</taxon>
        <taxon>Mycena</taxon>
    </lineage>
</organism>
<protein>
    <submittedName>
        <fullName evidence="2">Uncharacterized protein</fullName>
    </submittedName>
</protein>
<keyword evidence="3" id="KW-1185">Reference proteome</keyword>
<dbReference type="AlphaFoldDB" id="A0AAD7FXA1"/>
<gene>
    <name evidence="2" type="ORF">B0H17DRAFT_959854</name>
</gene>
<comment type="caution">
    <text evidence="2">The sequence shown here is derived from an EMBL/GenBank/DDBJ whole genome shotgun (WGS) entry which is preliminary data.</text>
</comment>
<evidence type="ECO:0000313" key="3">
    <source>
        <dbReference type="Proteomes" id="UP001221757"/>
    </source>
</evidence>
<dbReference type="Proteomes" id="UP001221757">
    <property type="component" value="Unassembled WGS sequence"/>
</dbReference>
<reference evidence="2" key="1">
    <citation type="submission" date="2023-03" db="EMBL/GenBank/DDBJ databases">
        <title>Massive genome expansion in bonnet fungi (Mycena s.s.) driven by repeated elements and novel gene families across ecological guilds.</title>
        <authorList>
            <consortium name="Lawrence Berkeley National Laboratory"/>
            <person name="Harder C.B."/>
            <person name="Miyauchi S."/>
            <person name="Viragh M."/>
            <person name="Kuo A."/>
            <person name="Thoen E."/>
            <person name="Andreopoulos B."/>
            <person name="Lu D."/>
            <person name="Skrede I."/>
            <person name="Drula E."/>
            <person name="Henrissat B."/>
            <person name="Morin E."/>
            <person name="Kohler A."/>
            <person name="Barry K."/>
            <person name="LaButti K."/>
            <person name="Morin E."/>
            <person name="Salamov A."/>
            <person name="Lipzen A."/>
            <person name="Mereny Z."/>
            <person name="Hegedus B."/>
            <person name="Baldrian P."/>
            <person name="Stursova M."/>
            <person name="Weitz H."/>
            <person name="Taylor A."/>
            <person name="Grigoriev I.V."/>
            <person name="Nagy L.G."/>
            <person name="Martin F."/>
            <person name="Kauserud H."/>
        </authorList>
    </citation>
    <scope>NUCLEOTIDE SEQUENCE</scope>
    <source>
        <strain evidence="2">CBHHK067</strain>
    </source>
</reference>
<name>A0AAD7FXA1_MYCRO</name>
<evidence type="ECO:0000256" key="1">
    <source>
        <dbReference type="SAM" id="MobiDB-lite"/>
    </source>
</evidence>
<feature type="compositionally biased region" description="Basic residues" evidence="1">
    <location>
        <begin position="380"/>
        <end position="390"/>
    </location>
</feature>
<evidence type="ECO:0000313" key="2">
    <source>
        <dbReference type="EMBL" id="KAJ7643206.1"/>
    </source>
</evidence>
<dbReference type="EMBL" id="JARKIE010000408">
    <property type="protein sequence ID" value="KAJ7643206.1"/>
    <property type="molecule type" value="Genomic_DNA"/>
</dbReference>
<feature type="region of interest" description="Disordered" evidence="1">
    <location>
        <begin position="363"/>
        <end position="390"/>
    </location>
</feature>
<feature type="region of interest" description="Disordered" evidence="1">
    <location>
        <begin position="327"/>
        <end position="349"/>
    </location>
</feature>
<proteinExistence type="predicted"/>
<sequence length="390" mass="42974">MSGASPSSTVIPGPNIILGRSASKDLPPPYVDSPIFAQRAETGLYDEIADQIAQMNTEALANIDYPDHFTRVIEEWSHNHKYMDKEGNELRVAIVGEVVGPAHGTILRAHGNYFSRYGDDFKPIDDKSKIKDTLALCAPTCATTKMSNTFLNQLNTLGQVTDADTDKDIRKGNVCHSIFPREGVQNHDIIVTHMLPKYGVPPKPKRMAKRKLDEVDEEAAAPVALVLPSGDNIKFGAHYEPTLLEDYGGLYFNHVKAKLVQLDVRDTQNDLIGPWKFYDALKPGTLVLVLASLHCFVMSDEKSKRERKVYQINAHSVCVLAESDQPVEKRTRPIAPNDSAPLPDRPSTSSVAFSAFRVPVIPAADPMESDNDSVVGKTSSRGKGKRAKRD</sequence>